<evidence type="ECO:0000313" key="2">
    <source>
        <dbReference type="EMBL" id="SPJ28687.1"/>
    </source>
</evidence>
<dbReference type="AlphaFoldDB" id="A0A2R8C8C3"/>
<proteinExistence type="predicted"/>
<dbReference type="EMBL" id="ONZG01000005">
    <property type="protein sequence ID" value="SPJ28687.1"/>
    <property type="molecule type" value="Genomic_DNA"/>
</dbReference>
<organism evidence="2 3">
    <name type="scientific">Falsiruegeria mediterranea M17</name>
    <dbReference type="NCBI Taxonomy" id="1200281"/>
    <lineage>
        <taxon>Bacteria</taxon>
        <taxon>Pseudomonadati</taxon>
        <taxon>Pseudomonadota</taxon>
        <taxon>Alphaproteobacteria</taxon>
        <taxon>Rhodobacterales</taxon>
        <taxon>Roseobacteraceae</taxon>
        <taxon>Falsiruegeria</taxon>
    </lineage>
</organism>
<evidence type="ECO:0008006" key="4">
    <source>
        <dbReference type="Google" id="ProtNLM"/>
    </source>
</evidence>
<dbReference type="RefSeq" id="WP_165821415.1">
    <property type="nucleotide sequence ID" value="NZ_ONZG01000005.1"/>
</dbReference>
<accession>A0A2R8C8C3</accession>
<sequence length="47" mass="5678">MTNQIAVWLAVFILGALMLDITFFGTEHVYFLGKKFYEFLEWLAFWR</sequence>
<evidence type="ECO:0000256" key="1">
    <source>
        <dbReference type="SAM" id="Phobius"/>
    </source>
</evidence>
<protein>
    <recommendedName>
        <fullName evidence="4">Glyceraldehyde-3-phosphate dehydrogenase</fullName>
    </recommendedName>
</protein>
<keyword evidence="1" id="KW-1133">Transmembrane helix</keyword>
<name>A0A2R8C8C3_9RHOB</name>
<keyword evidence="1" id="KW-0472">Membrane</keyword>
<gene>
    <name evidence="2" type="ORF">TRM7615_02191</name>
</gene>
<feature type="transmembrane region" description="Helical" evidence="1">
    <location>
        <begin position="6"/>
        <end position="25"/>
    </location>
</feature>
<keyword evidence="3" id="KW-1185">Reference proteome</keyword>
<reference evidence="3" key="1">
    <citation type="submission" date="2018-03" db="EMBL/GenBank/DDBJ databases">
        <authorList>
            <person name="Rodrigo-Torres L."/>
            <person name="Arahal R. D."/>
            <person name="Lucena T."/>
        </authorList>
    </citation>
    <scope>NUCLEOTIDE SEQUENCE [LARGE SCALE GENOMIC DNA]</scope>
    <source>
        <strain evidence="3">CECT 7615</strain>
    </source>
</reference>
<dbReference type="Proteomes" id="UP000244898">
    <property type="component" value="Unassembled WGS sequence"/>
</dbReference>
<keyword evidence="1" id="KW-0812">Transmembrane</keyword>
<evidence type="ECO:0000313" key="3">
    <source>
        <dbReference type="Proteomes" id="UP000244898"/>
    </source>
</evidence>